<dbReference type="Proteomes" id="UP001155901">
    <property type="component" value="Unassembled WGS sequence"/>
</dbReference>
<evidence type="ECO:0000313" key="2">
    <source>
        <dbReference type="EMBL" id="MCP2008609.1"/>
    </source>
</evidence>
<dbReference type="EMBL" id="JAHTGR010000003">
    <property type="protein sequence ID" value="MBV6320680.1"/>
    <property type="molecule type" value="Genomic_DNA"/>
</dbReference>
<accession>A0AA41L6Y3</accession>
<dbReference type="PANTHER" id="PTHR35936:SF25">
    <property type="entry name" value="ABC TRANSPORTER SUBSTRATE-BINDING PROTEIN"/>
    <property type="match status" value="1"/>
</dbReference>
<reference evidence="2" key="2">
    <citation type="submission" date="2022-03" db="EMBL/GenBank/DDBJ databases">
        <title>Genome Encyclopedia of Bacteria and Archaea VI: Functional Genomics of Type Strains.</title>
        <authorList>
            <person name="Whitman W."/>
        </authorList>
    </citation>
    <scope>NUCLEOTIDE SEQUENCE</scope>
    <source>
        <strain evidence="2">HSC-15S17</strain>
    </source>
</reference>
<dbReference type="PANTHER" id="PTHR35936">
    <property type="entry name" value="MEMBRANE-BOUND LYTIC MUREIN TRANSGLYCOSYLASE F"/>
    <property type="match status" value="1"/>
</dbReference>
<evidence type="ECO:0000313" key="4">
    <source>
        <dbReference type="Proteomes" id="UP001162889"/>
    </source>
</evidence>
<name>A0AA41L6Y3_9BURK</name>
<comment type="caution">
    <text evidence="1">The sequence shown here is derived from an EMBL/GenBank/DDBJ whole genome shotgun (WGS) entry which is preliminary data.</text>
</comment>
<evidence type="ECO:0000313" key="3">
    <source>
        <dbReference type="Proteomes" id="UP001155901"/>
    </source>
</evidence>
<organism evidence="1 3">
    <name type="scientific">Duganella violaceipulchra</name>
    <dbReference type="NCBI Taxonomy" id="2849652"/>
    <lineage>
        <taxon>Bacteria</taxon>
        <taxon>Pseudomonadati</taxon>
        <taxon>Pseudomonadota</taxon>
        <taxon>Betaproteobacteria</taxon>
        <taxon>Burkholderiales</taxon>
        <taxon>Oxalobacteraceae</taxon>
        <taxon>Telluria group</taxon>
        <taxon>Duganella</taxon>
    </lineage>
</organism>
<keyword evidence="4" id="KW-1185">Reference proteome</keyword>
<dbReference type="EMBL" id="JALJZU010000004">
    <property type="protein sequence ID" value="MCP2008609.1"/>
    <property type="molecule type" value="Genomic_DNA"/>
</dbReference>
<protein>
    <submittedName>
        <fullName evidence="2">Polar amino acid transport system substrate-binding protein</fullName>
    </submittedName>
    <submittedName>
        <fullName evidence="1">Transporter substrate-binding domain-containing protein</fullName>
    </submittedName>
</protein>
<sequence length="241" mass="26280">MLASSGPARAAPLIRLGSDDWCPFVCAVDGKPPGGYLVELTALAMAQEGYRAEPVLMPLNRAITQTAHGDIEGVYAPPIDQRLRLSAPLAHSRACFYTRAGDDWTFQSIKSLKTLAVGVIDDYGYDDGPMDAYIAENRHKPSLIALAFGASAGTTNVQKLLGGRYRVMLEHTAVMAQLGKRLDVADRIRQAGCLDHELPLTIGFATQDMRADTWIRALADGMRKLDASGELKALQKRYKFD</sequence>
<dbReference type="RefSeq" id="WP_217941432.1">
    <property type="nucleotide sequence ID" value="NZ_JAHTGR010000003.1"/>
</dbReference>
<reference evidence="1" key="1">
    <citation type="submission" date="2021-07" db="EMBL/GenBank/DDBJ databases">
        <title>Characterization of violacein-producing bacteria and related species.</title>
        <authorList>
            <person name="Wilson H.S."/>
            <person name="De Leon M.E."/>
        </authorList>
    </citation>
    <scope>NUCLEOTIDE SEQUENCE</scope>
    <source>
        <strain evidence="1">HSC-15S17</strain>
    </source>
</reference>
<evidence type="ECO:0000313" key="1">
    <source>
        <dbReference type="EMBL" id="MBV6320680.1"/>
    </source>
</evidence>
<proteinExistence type="predicted"/>
<dbReference type="AlphaFoldDB" id="A0AA41L6Y3"/>
<gene>
    <name evidence="1" type="ORF">KVP70_07015</name>
    <name evidence="2" type="ORF">L1274_002317</name>
</gene>
<dbReference type="Proteomes" id="UP001162889">
    <property type="component" value="Unassembled WGS sequence"/>
</dbReference>